<evidence type="ECO:0000256" key="3">
    <source>
        <dbReference type="ARBA" id="ARBA00022989"/>
    </source>
</evidence>
<dbReference type="EMBL" id="UYYF01000241">
    <property type="protein sequence ID" value="VDM97259.1"/>
    <property type="molecule type" value="Genomic_DNA"/>
</dbReference>
<evidence type="ECO:0000256" key="1">
    <source>
        <dbReference type="ARBA" id="ARBA00004141"/>
    </source>
</evidence>
<protein>
    <submittedName>
        <fullName evidence="8">G_PROTEIN_RECEP_F1_2 domain-containing protein</fullName>
    </submittedName>
</protein>
<evidence type="ECO:0000313" key="6">
    <source>
        <dbReference type="EMBL" id="VDM97259.1"/>
    </source>
</evidence>
<proteinExistence type="predicted"/>
<reference evidence="8" key="1">
    <citation type="submission" date="2017-02" db="UniProtKB">
        <authorList>
            <consortium name="WormBaseParasite"/>
        </authorList>
    </citation>
    <scope>IDENTIFICATION</scope>
</reference>
<dbReference type="AlphaFoldDB" id="A0A0N5CND0"/>
<dbReference type="PANTHER" id="PTHR46561:SF11">
    <property type="entry name" value="SERPENTINE RECEPTOR CLASS ALPHA_BETA-14"/>
    <property type="match status" value="1"/>
</dbReference>
<feature type="transmembrane region" description="Helical" evidence="5">
    <location>
        <begin position="82"/>
        <end position="103"/>
    </location>
</feature>
<name>A0A0N5CND0_THECL</name>
<evidence type="ECO:0000313" key="8">
    <source>
        <dbReference type="WBParaSite" id="TCLT_0000168601-mRNA-1"/>
    </source>
</evidence>
<evidence type="ECO:0000256" key="5">
    <source>
        <dbReference type="SAM" id="Phobius"/>
    </source>
</evidence>
<feature type="transmembrane region" description="Helical" evidence="5">
    <location>
        <begin position="123"/>
        <end position="141"/>
    </location>
</feature>
<dbReference type="Pfam" id="PF10292">
    <property type="entry name" value="7TM_GPCR_Srab"/>
    <property type="match status" value="1"/>
</dbReference>
<keyword evidence="3 5" id="KW-1133">Transmembrane helix</keyword>
<dbReference type="OMA" id="INDIICF"/>
<evidence type="ECO:0000313" key="7">
    <source>
        <dbReference type="Proteomes" id="UP000276776"/>
    </source>
</evidence>
<evidence type="ECO:0000256" key="2">
    <source>
        <dbReference type="ARBA" id="ARBA00022692"/>
    </source>
</evidence>
<keyword evidence="4 5" id="KW-0472">Membrane</keyword>
<dbReference type="PANTHER" id="PTHR46561">
    <property type="entry name" value="SERPENTINE RECEPTOR, CLASS AB (CLASS A-LIKE)-RELATED"/>
    <property type="match status" value="1"/>
</dbReference>
<keyword evidence="2 5" id="KW-0812">Transmembrane</keyword>
<dbReference type="OrthoDB" id="5830840at2759"/>
<comment type="subcellular location">
    <subcellularLocation>
        <location evidence="1">Membrane</location>
        <topology evidence="1">Multi-pass membrane protein</topology>
    </subcellularLocation>
</comment>
<keyword evidence="7" id="KW-1185">Reference proteome</keyword>
<gene>
    <name evidence="6" type="ORF">TCLT_LOCUS1687</name>
</gene>
<dbReference type="InterPro" id="IPR019408">
    <property type="entry name" value="7TM_GPCR_serpentine_rcpt_Srab"/>
</dbReference>
<organism evidence="8">
    <name type="scientific">Thelazia callipaeda</name>
    <name type="common">Oriental eyeworm</name>
    <name type="synonym">Parasitic nematode</name>
    <dbReference type="NCBI Taxonomy" id="103827"/>
    <lineage>
        <taxon>Eukaryota</taxon>
        <taxon>Metazoa</taxon>
        <taxon>Ecdysozoa</taxon>
        <taxon>Nematoda</taxon>
        <taxon>Chromadorea</taxon>
        <taxon>Rhabditida</taxon>
        <taxon>Spirurina</taxon>
        <taxon>Spiruromorpha</taxon>
        <taxon>Thelazioidea</taxon>
        <taxon>Thelaziidae</taxon>
        <taxon>Thelazia</taxon>
    </lineage>
</organism>
<evidence type="ECO:0000256" key="4">
    <source>
        <dbReference type="ARBA" id="ARBA00023136"/>
    </source>
</evidence>
<reference evidence="6 7" key="2">
    <citation type="submission" date="2018-11" db="EMBL/GenBank/DDBJ databases">
        <authorList>
            <consortium name="Pathogen Informatics"/>
        </authorList>
    </citation>
    <scope>NUCLEOTIDE SEQUENCE [LARGE SCALE GENOMIC DNA]</scope>
</reference>
<feature type="transmembrane region" description="Helical" evidence="5">
    <location>
        <begin position="34"/>
        <end position="62"/>
    </location>
</feature>
<dbReference type="InterPro" id="IPR053286">
    <property type="entry name" value="Nematode_rcpt-like_srab"/>
</dbReference>
<sequence>MNVAGLVANFGAAVLILYEWRIFQTEMDDSCDFLIPYTVCFLIRSPLFCGALNMHTFGTIFFIERLVATVKSRYYEKSKGNVIAIALIIVQWSFALILLAYHGNGQVGKGLRVPICKLTTVNTDYLFLTFFLLLFYSFFSFTTRILSENQPTVSAHYPNAIKPERSKIRENVRFLRLAIHVLLTNGVVSLIHTVLSVLFKKFHSPDFEMIQRKLEPLSQSVLGAIVVMLIEIESRRKKRITLDTSLKGYAIDGMTALKDTWNLNADKRNKPFIQRLLSLCWSDE</sequence>
<accession>A0A0N5CND0</accession>
<dbReference type="Proteomes" id="UP000276776">
    <property type="component" value="Unassembled WGS sequence"/>
</dbReference>
<feature type="transmembrane region" description="Helical" evidence="5">
    <location>
        <begin position="174"/>
        <end position="196"/>
    </location>
</feature>
<dbReference type="WBParaSite" id="TCLT_0000168601-mRNA-1">
    <property type="protein sequence ID" value="TCLT_0000168601-mRNA-1"/>
    <property type="gene ID" value="TCLT_0000168601"/>
</dbReference>
<dbReference type="GO" id="GO:0016020">
    <property type="term" value="C:membrane"/>
    <property type="evidence" value="ECO:0007669"/>
    <property type="project" value="UniProtKB-SubCell"/>
</dbReference>